<dbReference type="PANTHER" id="PTHR34293:SF1">
    <property type="entry name" value="HTH-TYPE TRANSCRIPTIONAL REGULATOR TRMBL2"/>
    <property type="match status" value="1"/>
</dbReference>
<comment type="caution">
    <text evidence="2">The sequence shown here is derived from an EMBL/GenBank/DDBJ whole genome shotgun (WGS) entry which is preliminary data.</text>
</comment>
<dbReference type="InterPro" id="IPR036390">
    <property type="entry name" value="WH_DNA-bd_sf"/>
</dbReference>
<dbReference type="EMBL" id="PFGC01000031">
    <property type="protein sequence ID" value="PIW37001.1"/>
    <property type="molecule type" value="Genomic_DNA"/>
</dbReference>
<organism evidence="2 3">
    <name type="scientific">Candidatus Kerfeldbacteria bacterium CG15_BIG_FIL_POST_REV_8_21_14_020_45_12</name>
    <dbReference type="NCBI Taxonomy" id="2014247"/>
    <lineage>
        <taxon>Bacteria</taxon>
        <taxon>Candidatus Kerfeldiibacteriota</taxon>
    </lineage>
</organism>
<evidence type="ECO:0000313" key="3">
    <source>
        <dbReference type="Proteomes" id="UP000230292"/>
    </source>
</evidence>
<dbReference type="InterPro" id="IPR011991">
    <property type="entry name" value="ArsR-like_HTH"/>
</dbReference>
<dbReference type="InterPro" id="IPR051797">
    <property type="entry name" value="TrmB-like"/>
</dbReference>
<evidence type="ECO:0000313" key="2">
    <source>
        <dbReference type="EMBL" id="PIW37001.1"/>
    </source>
</evidence>
<dbReference type="SUPFAM" id="SSF46785">
    <property type="entry name" value="Winged helix' DNA-binding domain"/>
    <property type="match status" value="1"/>
</dbReference>
<gene>
    <name evidence="2" type="ORF">COW24_02460</name>
</gene>
<reference evidence="2 3" key="1">
    <citation type="submission" date="2017-09" db="EMBL/GenBank/DDBJ databases">
        <title>Depth-based differentiation of microbial function through sediment-hosted aquifers and enrichment of novel symbionts in the deep terrestrial subsurface.</title>
        <authorList>
            <person name="Probst A.J."/>
            <person name="Ladd B."/>
            <person name="Jarett J.K."/>
            <person name="Geller-Mcgrath D.E."/>
            <person name="Sieber C.M."/>
            <person name="Emerson J.B."/>
            <person name="Anantharaman K."/>
            <person name="Thomas B.C."/>
            <person name="Malmstrom R."/>
            <person name="Stieglmeier M."/>
            <person name="Klingl A."/>
            <person name="Woyke T."/>
            <person name="Ryan C.M."/>
            <person name="Banfield J.F."/>
        </authorList>
    </citation>
    <scope>NUCLEOTIDE SEQUENCE [LARGE SCALE GENOMIC DNA]</scope>
    <source>
        <strain evidence="2">CG15_BIG_FIL_POST_REV_8_21_14_020_45_12</strain>
    </source>
</reference>
<dbReference type="InterPro" id="IPR002831">
    <property type="entry name" value="Tscrpt_reg_TrmB_N"/>
</dbReference>
<dbReference type="InterPro" id="IPR036388">
    <property type="entry name" value="WH-like_DNA-bd_sf"/>
</dbReference>
<protein>
    <recommendedName>
        <fullName evidence="1">Transcription regulator TrmB N-terminal domain-containing protein</fullName>
    </recommendedName>
</protein>
<dbReference type="Gene3D" id="1.10.10.10">
    <property type="entry name" value="Winged helix-like DNA-binding domain superfamily/Winged helix DNA-binding domain"/>
    <property type="match status" value="1"/>
</dbReference>
<feature type="domain" description="Transcription regulator TrmB N-terminal" evidence="1">
    <location>
        <begin position="7"/>
        <end position="75"/>
    </location>
</feature>
<dbReference type="CDD" id="cd00090">
    <property type="entry name" value="HTH_ARSR"/>
    <property type="match status" value="1"/>
</dbReference>
<dbReference type="Proteomes" id="UP000230292">
    <property type="component" value="Unassembled WGS sequence"/>
</dbReference>
<accession>A0A2M7H460</accession>
<proteinExistence type="predicted"/>
<dbReference type="PANTHER" id="PTHR34293">
    <property type="entry name" value="HTH-TYPE TRANSCRIPTIONAL REGULATOR TRMBL2"/>
    <property type="match status" value="1"/>
</dbReference>
<sequence>MELNQQLQNIGLTKTEAAIYTYLLQNGLATPPQIAKGTGIARTNAYNVLQSLKAQALIQEQKAGKRKAYIANDPESLFQRIEERRNNVEQVLPDLRALYAQHQNKPIIRFFDGYEEIKQIYHMVLSTEEVYGIGSTNELARQGQAFYSKWLKELKAHNIVFYDILSHPSGEKAAPEMKAALRGLYDYKLMPKKYEDFPTDMLIWGDNIALLSLEEPLFGTVITNKTLAQTFRIIFKALWEKS</sequence>
<name>A0A2M7H460_9BACT</name>
<evidence type="ECO:0000259" key="1">
    <source>
        <dbReference type="Pfam" id="PF01978"/>
    </source>
</evidence>
<dbReference type="AlphaFoldDB" id="A0A2M7H460"/>
<dbReference type="Pfam" id="PF01978">
    <property type="entry name" value="TrmB"/>
    <property type="match status" value="1"/>
</dbReference>